<dbReference type="GO" id="GO:0051603">
    <property type="term" value="P:proteolysis involved in protein catabolic process"/>
    <property type="evidence" value="ECO:0007669"/>
    <property type="project" value="TreeGrafter"/>
</dbReference>
<keyword evidence="2" id="KW-0732">Signal</keyword>
<evidence type="ECO:0000256" key="2">
    <source>
        <dbReference type="SAM" id="SignalP"/>
    </source>
</evidence>
<comment type="caution">
    <text evidence="3">The sequence shown here is derived from an EMBL/GenBank/DDBJ whole genome shotgun (WGS) entry which is preliminary data.</text>
</comment>
<evidence type="ECO:0008006" key="5">
    <source>
        <dbReference type="Google" id="ProtNLM"/>
    </source>
</evidence>
<feature type="signal peptide" evidence="2">
    <location>
        <begin position="1"/>
        <end position="21"/>
    </location>
</feature>
<evidence type="ECO:0000313" key="4">
    <source>
        <dbReference type="Proteomes" id="UP000541610"/>
    </source>
</evidence>
<evidence type="ECO:0000313" key="3">
    <source>
        <dbReference type="EMBL" id="KAF4685399.1"/>
    </source>
</evidence>
<comment type="similarity">
    <text evidence="1">Belongs to the peptidase C13 family.</text>
</comment>
<feature type="chain" id="PRO_5029524029" description="Legumain" evidence="2">
    <location>
        <begin position="22"/>
        <end position="411"/>
    </location>
</feature>
<proteinExistence type="inferred from homology"/>
<sequence length="411" mass="45864">MRRILASLAILTAVTLHNFQAATSPLRKPKHYAVLIAASQGWDNYRHQADICHAQEVLRNNGMDDEHIILFSYDDAADSKINPIRGKLFNKPSGDSPGHNVRENCRVSYRGPQVTVDHFEAVLLGNLSGVPPGHPVLDSTLNDFVFLNIIAHGTATWMEFPDDGQLTKKRLRRILEQAKSRGKFKRMVVYVEACESGGMFEGLNEIPGIYVLTAANSKESSWATYCPWLFSQDHKNHDVVGGTEIGTCLGDLFSVNWMEDSDLHRILDIPEKLIQQAQIVTFETNLSHVTQFGDRSVAQLEVTDFQGTTDGVVAKPSWLQTTGEDQVREILGRVGEVDPNKAEEYGRLSELKKVSSVPASYAAIYSAYARLMREAAGPRNHASELRAAQVLLQALQERIRRLEGRVKERGE</sequence>
<dbReference type="InterPro" id="IPR001096">
    <property type="entry name" value="Peptidase_C13"/>
</dbReference>
<accession>A0A7J6NNA8</accession>
<dbReference type="PANTHER" id="PTHR12000">
    <property type="entry name" value="HEMOGLOBINASE FAMILY MEMBER"/>
    <property type="match status" value="1"/>
</dbReference>
<dbReference type="PANTHER" id="PTHR12000:SF42">
    <property type="entry name" value="LEGUMAIN"/>
    <property type="match status" value="1"/>
</dbReference>
<dbReference type="AlphaFoldDB" id="A0A7J6NNA8"/>
<dbReference type="OrthoDB" id="416370at2759"/>
<name>A0A7J6NNA8_PEROL</name>
<protein>
    <recommendedName>
        <fullName evidence="5">Legumain</fullName>
    </recommendedName>
</protein>
<gene>
    <name evidence="3" type="ORF">FOZ60_006568</name>
</gene>
<reference evidence="3 4" key="1">
    <citation type="submission" date="2020-04" db="EMBL/GenBank/DDBJ databases">
        <title>Perkinsus olseni comparative genomics.</title>
        <authorList>
            <person name="Bogema D.R."/>
        </authorList>
    </citation>
    <scope>NUCLEOTIDE SEQUENCE [LARGE SCALE GENOMIC DNA]</scope>
    <source>
        <strain evidence="3">00978-12</strain>
    </source>
</reference>
<organism evidence="3 4">
    <name type="scientific">Perkinsus olseni</name>
    <name type="common">Perkinsus atlanticus</name>
    <dbReference type="NCBI Taxonomy" id="32597"/>
    <lineage>
        <taxon>Eukaryota</taxon>
        <taxon>Sar</taxon>
        <taxon>Alveolata</taxon>
        <taxon>Perkinsozoa</taxon>
        <taxon>Perkinsea</taxon>
        <taxon>Perkinsida</taxon>
        <taxon>Perkinsidae</taxon>
        <taxon>Perkinsus</taxon>
    </lineage>
</organism>
<dbReference type="PRINTS" id="PR00776">
    <property type="entry name" value="HEMOGLOBNASE"/>
</dbReference>
<dbReference type="Proteomes" id="UP000541610">
    <property type="component" value="Unassembled WGS sequence"/>
</dbReference>
<dbReference type="Gene3D" id="3.40.50.1460">
    <property type="match status" value="1"/>
</dbReference>
<dbReference type="Pfam" id="PF01650">
    <property type="entry name" value="Peptidase_C13"/>
    <property type="match status" value="1"/>
</dbReference>
<dbReference type="GO" id="GO:0004197">
    <property type="term" value="F:cysteine-type endopeptidase activity"/>
    <property type="evidence" value="ECO:0007669"/>
    <property type="project" value="TreeGrafter"/>
</dbReference>
<dbReference type="GO" id="GO:0005773">
    <property type="term" value="C:vacuole"/>
    <property type="evidence" value="ECO:0007669"/>
    <property type="project" value="GOC"/>
</dbReference>
<dbReference type="GO" id="GO:0006624">
    <property type="term" value="P:vacuolar protein processing"/>
    <property type="evidence" value="ECO:0007669"/>
    <property type="project" value="TreeGrafter"/>
</dbReference>
<dbReference type="EMBL" id="JABANP010000264">
    <property type="protein sequence ID" value="KAF4685399.1"/>
    <property type="molecule type" value="Genomic_DNA"/>
</dbReference>
<evidence type="ECO:0000256" key="1">
    <source>
        <dbReference type="ARBA" id="ARBA00009941"/>
    </source>
</evidence>